<comment type="caution">
    <text evidence="1">The sequence shown here is derived from an EMBL/GenBank/DDBJ whole genome shotgun (WGS) entry which is preliminary data.</text>
</comment>
<sequence length="79" mass="9384">MKFLGLKIYTKTKRLRNHTLSQLVDYIVSLNYESLIDLNKIHSKYEIERTICMITSEKSGVEIHEIELFHTFTYDLGME</sequence>
<evidence type="ECO:0000313" key="1">
    <source>
        <dbReference type="EMBL" id="TWP26105.1"/>
    </source>
</evidence>
<dbReference type="AlphaFoldDB" id="A0A563D7C6"/>
<dbReference type="RefSeq" id="WP_146293503.1">
    <property type="nucleotide sequence ID" value="NZ_SELH01000026.1"/>
</dbReference>
<keyword evidence="2" id="KW-1185">Reference proteome</keyword>
<accession>A0A563D7C6</accession>
<proteinExistence type="predicted"/>
<dbReference type="OrthoDB" id="883085at2"/>
<organism evidence="1 2">
    <name type="scientific">Apibacter muscae</name>
    <dbReference type="NCBI Taxonomy" id="2509004"/>
    <lineage>
        <taxon>Bacteria</taxon>
        <taxon>Pseudomonadati</taxon>
        <taxon>Bacteroidota</taxon>
        <taxon>Flavobacteriia</taxon>
        <taxon>Flavobacteriales</taxon>
        <taxon>Weeksellaceae</taxon>
        <taxon>Apibacter</taxon>
    </lineage>
</organism>
<reference evidence="1 2" key="1">
    <citation type="submission" date="2019-02" db="EMBL/GenBank/DDBJ databases">
        <title>Apibacter muscae sp. nov.: a novel member of the house fly microbiota.</title>
        <authorList>
            <person name="Park R."/>
        </authorList>
    </citation>
    <scope>NUCLEOTIDE SEQUENCE [LARGE SCALE GENOMIC DNA]</scope>
    <source>
        <strain evidence="1 2">AL1</strain>
    </source>
</reference>
<name>A0A563D7C6_9FLAO</name>
<protein>
    <submittedName>
        <fullName evidence="1">Uncharacterized protein</fullName>
    </submittedName>
</protein>
<evidence type="ECO:0000313" key="2">
    <source>
        <dbReference type="Proteomes" id="UP000319499"/>
    </source>
</evidence>
<gene>
    <name evidence="1" type="ORF">ETU09_10400</name>
</gene>
<dbReference type="Proteomes" id="UP000319499">
    <property type="component" value="Unassembled WGS sequence"/>
</dbReference>
<dbReference type="EMBL" id="SELH01000026">
    <property type="protein sequence ID" value="TWP26105.1"/>
    <property type="molecule type" value="Genomic_DNA"/>
</dbReference>